<dbReference type="InterPro" id="IPR004561">
    <property type="entry name" value="IsoChor_synthase"/>
</dbReference>
<gene>
    <name evidence="7" type="primary">menF</name>
    <name evidence="7" type="ORF">MPLG2_0338</name>
</gene>
<dbReference type="PANTHER" id="PTHR42839:SF2">
    <property type="entry name" value="ISOCHORISMATE SYNTHASE ENTC"/>
    <property type="match status" value="1"/>
</dbReference>
<dbReference type="InterPro" id="IPR015890">
    <property type="entry name" value="Chorismate_C"/>
</dbReference>
<dbReference type="OrthoDB" id="9806579at2"/>
<proteinExistence type="inferred from homology"/>
<dbReference type="AlphaFoldDB" id="A0A2N9JDB9"/>
<evidence type="ECO:0000256" key="2">
    <source>
        <dbReference type="ARBA" id="ARBA00005297"/>
    </source>
</evidence>
<name>A0A2N9JDB9_9ACTN</name>
<accession>A0A2N9JDB9</accession>
<dbReference type="PANTHER" id="PTHR42839">
    <property type="entry name" value="ISOCHORISMATE SYNTHASE ENTC"/>
    <property type="match status" value="1"/>
</dbReference>
<keyword evidence="4 7" id="KW-0413">Isomerase</keyword>
<evidence type="ECO:0000313" key="7">
    <source>
        <dbReference type="EMBL" id="SPD85374.1"/>
    </source>
</evidence>
<dbReference type="GO" id="GO:0008909">
    <property type="term" value="F:isochorismate synthase activity"/>
    <property type="evidence" value="ECO:0007669"/>
    <property type="project" value="UniProtKB-EC"/>
</dbReference>
<keyword evidence="8" id="KW-1185">Reference proteome</keyword>
<dbReference type="KEGG" id="mgg:MPLG2_0338"/>
<evidence type="ECO:0000256" key="5">
    <source>
        <dbReference type="ARBA" id="ARBA00041564"/>
    </source>
</evidence>
<evidence type="ECO:0000256" key="3">
    <source>
        <dbReference type="ARBA" id="ARBA00012824"/>
    </source>
</evidence>
<sequence>MLEKYLVDGSSVAWIRHGEGMVGLGCYACTDVTSPAEADAWWSTLVEGLDHHSQMPGVAGSGPLAFGSFTFDPDHTEAVSRLIVPKVIIGRRQGQAWLTVLGDGVSPVEIPPLVELVETQLVEQVETSPLVELVEALTAARPTAPRAPRSVRIEVDEAAQARWKERVAEAVRRIETNGLEKVVLARSVTARASEPIDARHLVDTLARDYPSCWTYCIDGLVGASPEMLIRRERGLATSRILAGTIRRSGSDETDLKLASALARSSKNLGEHELAVASVAESLAPLCSGMNVPESPYVLELPNVLHLATDVTAVAHKKAGALRLAAALHPSAAVCGTPTSVARAAIAELEGLDRGRYSGPVGWIDARGDGEWAIALRCGIIDADDPRQIRLFAGCGIVEGSDPDEELAETQAKLVPMVNALLG</sequence>
<dbReference type="EC" id="5.4.4.2" evidence="3"/>
<dbReference type="NCBIfam" id="TIGR00543">
    <property type="entry name" value="isochor_syn"/>
    <property type="match status" value="1"/>
</dbReference>
<comment type="catalytic activity">
    <reaction evidence="1">
        <text>chorismate = isochorismate</text>
        <dbReference type="Rhea" id="RHEA:18985"/>
        <dbReference type="ChEBI" id="CHEBI:29748"/>
        <dbReference type="ChEBI" id="CHEBI:29780"/>
        <dbReference type="EC" id="5.4.4.2"/>
    </reaction>
</comment>
<evidence type="ECO:0000256" key="4">
    <source>
        <dbReference type="ARBA" id="ARBA00023235"/>
    </source>
</evidence>
<comment type="similarity">
    <text evidence="2">Belongs to the isochorismate synthase family.</text>
</comment>
<evidence type="ECO:0000259" key="6">
    <source>
        <dbReference type="Pfam" id="PF00425"/>
    </source>
</evidence>
<dbReference type="Proteomes" id="UP000238164">
    <property type="component" value="Chromosome 1"/>
</dbReference>
<dbReference type="InterPro" id="IPR005801">
    <property type="entry name" value="ADC_synthase"/>
</dbReference>
<organism evidence="7 8">
    <name type="scientific">Micropruina glycogenica</name>
    <dbReference type="NCBI Taxonomy" id="75385"/>
    <lineage>
        <taxon>Bacteria</taxon>
        <taxon>Bacillati</taxon>
        <taxon>Actinomycetota</taxon>
        <taxon>Actinomycetes</taxon>
        <taxon>Propionibacteriales</taxon>
        <taxon>Nocardioidaceae</taxon>
        <taxon>Micropruina</taxon>
    </lineage>
</organism>
<protein>
    <recommendedName>
        <fullName evidence="3">isochorismate synthase</fullName>
        <ecNumber evidence="3">5.4.4.2</ecNumber>
    </recommendedName>
    <alternativeName>
        <fullName evidence="5">Isochorismate mutase</fullName>
    </alternativeName>
</protein>
<evidence type="ECO:0000313" key="8">
    <source>
        <dbReference type="Proteomes" id="UP000238164"/>
    </source>
</evidence>
<reference evidence="7 8" key="1">
    <citation type="submission" date="2018-02" db="EMBL/GenBank/DDBJ databases">
        <authorList>
            <person name="Cohen D.B."/>
            <person name="Kent A.D."/>
        </authorList>
    </citation>
    <scope>NUCLEOTIDE SEQUENCE [LARGE SCALE GENOMIC DNA]</scope>
    <source>
        <strain evidence="7">1</strain>
    </source>
</reference>
<dbReference type="GO" id="GO:0009697">
    <property type="term" value="P:salicylic acid biosynthetic process"/>
    <property type="evidence" value="ECO:0007669"/>
    <property type="project" value="TreeGrafter"/>
</dbReference>
<dbReference type="Gene3D" id="3.60.120.10">
    <property type="entry name" value="Anthranilate synthase"/>
    <property type="match status" value="1"/>
</dbReference>
<dbReference type="SUPFAM" id="SSF56322">
    <property type="entry name" value="ADC synthase"/>
    <property type="match status" value="1"/>
</dbReference>
<dbReference type="Pfam" id="PF00425">
    <property type="entry name" value="Chorismate_bind"/>
    <property type="match status" value="1"/>
</dbReference>
<evidence type="ECO:0000256" key="1">
    <source>
        <dbReference type="ARBA" id="ARBA00000799"/>
    </source>
</evidence>
<dbReference type="EMBL" id="LT985188">
    <property type="protein sequence ID" value="SPD85374.1"/>
    <property type="molecule type" value="Genomic_DNA"/>
</dbReference>
<feature type="domain" description="Chorismate-utilising enzyme C-terminal" evidence="6">
    <location>
        <begin position="160"/>
        <end position="412"/>
    </location>
</feature>